<gene>
    <name evidence="8" type="primary">ga14476</name>
    <name evidence="8" type="ORF">PR202_ga14476</name>
</gene>
<dbReference type="InterPro" id="IPR016024">
    <property type="entry name" value="ARM-type_fold"/>
</dbReference>
<dbReference type="AlphaFoldDB" id="A0AAV5CHJ6"/>
<dbReference type="Pfam" id="PF01851">
    <property type="entry name" value="PC_rep"/>
    <property type="match status" value="3"/>
</dbReference>
<dbReference type="InterPro" id="IPR041433">
    <property type="entry name" value="RPN1_C"/>
</dbReference>
<sequence length="948" mass="104098">MPPREDTNGAGGASSASPSEPAPPPPQQAKGKGKKKDEKKDDDLSEEDQALKEKLELYVVRAQDSDPGVQKLALESMRQEIRTATSSMTSVPKPLKFLRPHYGTLKSYFETMPDSDLKKYMADILSVLALTMSVEGERESLKYRMMGSEGDIGSWGHEYVRNLAGEIAQEFQRLQDDDVPMDKSLMELVQQIISFHMKHNAEPEAVDLLMEVENLDLLVEHVDATNYKRTCLYLTSSSKYLPAPDDMLALKIAYEIYLKFGDLASALRIALLLDNKLQYVKQVYTATDDLLLKKQFSYIVARHGLSMDIDDEIAADENDKEVLQEIVYNTKLSEGYLTLARDIEVMEPKSPEDIYKVHLIDGRGATSSSLDSARQNLAATFVNAFVNAGFGQDKLMTAPSDSSGGSSGNWLFKNKEHGKASAAASLGMILLWDSDSGLAQLDKYLHSNDTHVVAGALLGIGIVSCGVKNDCDPAFALISEYIGRDESIIRIGAILGLGIAYAGSQKEELQAQLSAILADSQTPLEVLVFTAISLGLVFVGSCNEEIAQSIIFVLMDRSEAELAEPIIRLLPVALGLLYLGKQESVEATAEVSKTFDEKIRKYCDVTLMSLAYAGTGNVLKVQKLLGICSEHLDKGETHQGPAVLGIALIAMAEELGADMAVRSLERLLQYGEQIFEEQFPLLLACSAYPIQRYVYMSLFKLYLCGAFEFQQMEGSISWGLTGSRCAFYTFTLLRTYMQNSHVNVMDTLSRLSHDADAEVSMAAIISLGLIGAGTNNARIAGMLRNLSSYYYKEAGHLFCVRIAQGLAHLGKGLLTLSPYHSDRFLLSPIALAGLVAVLHACLDMKSIILGKYHYMLYILVLAMQPRMLLTVDQDLKPLSVPVRVGQAVDVVGQAGKPKTITGFQTHSTPVLLAAGERAELATEKYVPLSPFLEGFVILKKNPEYHDED</sequence>
<keyword evidence="2" id="KW-0677">Repeat</keyword>
<feature type="domain" description="RPN1 N-terminal" evidence="6">
    <location>
        <begin position="55"/>
        <end position="359"/>
    </location>
</feature>
<evidence type="ECO:0000259" key="7">
    <source>
        <dbReference type="Pfam" id="PF18051"/>
    </source>
</evidence>
<evidence type="ECO:0000313" key="8">
    <source>
        <dbReference type="EMBL" id="GJM97543.1"/>
    </source>
</evidence>
<dbReference type="Proteomes" id="UP001054889">
    <property type="component" value="Unassembled WGS sequence"/>
</dbReference>
<dbReference type="PIRSF" id="PIRSF015965">
    <property type="entry name" value="26S_Psome_Rpn1"/>
    <property type="match status" value="1"/>
</dbReference>
<dbReference type="PANTHER" id="PTHR10943:SF1">
    <property type="entry name" value="26S PROTEASOME NON-ATPASE REGULATORY SUBUNIT 2"/>
    <property type="match status" value="1"/>
</dbReference>
<comment type="similarity">
    <text evidence="1 4">Belongs to the proteasome subunit S2 family.</text>
</comment>
<dbReference type="InterPro" id="IPR002015">
    <property type="entry name" value="Proteasome/cyclosome_rpt"/>
</dbReference>
<dbReference type="GO" id="GO:0042176">
    <property type="term" value="P:regulation of protein catabolic process"/>
    <property type="evidence" value="ECO:0007669"/>
    <property type="project" value="InterPro"/>
</dbReference>
<evidence type="ECO:0000313" key="9">
    <source>
        <dbReference type="Proteomes" id="UP001054889"/>
    </source>
</evidence>
<dbReference type="SUPFAM" id="SSF48371">
    <property type="entry name" value="ARM repeat"/>
    <property type="match status" value="1"/>
</dbReference>
<feature type="region of interest" description="Disordered" evidence="5">
    <location>
        <begin position="1"/>
        <end position="49"/>
    </location>
</feature>
<dbReference type="PANTHER" id="PTHR10943">
    <property type="entry name" value="26S PROTEASOME NON-ATPASE REGULATORY SUBUNIT"/>
    <property type="match status" value="1"/>
</dbReference>
<dbReference type="GO" id="GO:0005634">
    <property type="term" value="C:nucleus"/>
    <property type="evidence" value="ECO:0007669"/>
    <property type="project" value="TreeGrafter"/>
</dbReference>
<dbReference type="InterPro" id="IPR011989">
    <property type="entry name" value="ARM-like"/>
</dbReference>
<evidence type="ECO:0000256" key="1">
    <source>
        <dbReference type="ARBA" id="ARBA00005460"/>
    </source>
</evidence>
<comment type="function">
    <text evidence="4">Acts as a regulatory subunit of the 26 proteasome which is involved in the ATP-dependent degradation of ubiquitinated proteins.</text>
</comment>
<accession>A0AAV5CHJ6</accession>
<protein>
    <recommendedName>
        <fullName evidence="4">26S proteasome non-ATPase regulatory subunit 2 homolog</fullName>
    </recommendedName>
</protein>
<name>A0AAV5CHJ6_ELECO</name>
<dbReference type="GO" id="GO:0008540">
    <property type="term" value="C:proteasome regulatory particle, base subcomplex"/>
    <property type="evidence" value="ECO:0007669"/>
    <property type="project" value="UniProtKB-UniRule"/>
</dbReference>
<keyword evidence="3 4" id="KW-0647">Proteasome</keyword>
<evidence type="ECO:0000256" key="3">
    <source>
        <dbReference type="ARBA" id="ARBA00022942"/>
    </source>
</evidence>
<evidence type="ECO:0000256" key="5">
    <source>
        <dbReference type="SAM" id="MobiDB-lite"/>
    </source>
</evidence>
<dbReference type="Gene3D" id="1.25.10.10">
    <property type="entry name" value="Leucine-rich Repeat Variant"/>
    <property type="match status" value="1"/>
</dbReference>
<dbReference type="GO" id="GO:0034515">
    <property type="term" value="C:proteasome storage granule"/>
    <property type="evidence" value="ECO:0007669"/>
    <property type="project" value="TreeGrafter"/>
</dbReference>
<dbReference type="GO" id="GO:0030234">
    <property type="term" value="F:enzyme regulator activity"/>
    <property type="evidence" value="ECO:0007669"/>
    <property type="project" value="UniProtKB-UniRule"/>
</dbReference>
<reference evidence="8" key="2">
    <citation type="submission" date="2021-12" db="EMBL/GenBank/DDBJ databases">
        <title>Resequencing data analysis of finger millet.</title>
        <authorList>
            <person name="Hatakeyama M."/>
            <person name="Aluri S."/>
            <person name="Balachadran M.T."/>
            <person name="Sivarajan S.R."/>
            <person name="Poveda L."/>
            <person name="Shimizu-Inatsugi R."/>
            <person name="Schlapbach R."/>
            <person name="Sreeman S.M."/>
            <person name="Shimizu K.K."/>
        </authorList>
    </citation>
    <scope>NUCLEOTIDE SEQUENCE</scope>
</reference>
<comment type="caution">
    <text evidence="8">The sequence shown here is derived from an EMBL/GenBank/DDBJ whole genome shotgun (WGS) entry which is preliminary data.</text>
</comment>
<evidence type="ECO:0000256" key="4">
    <source>
        <dbReference type="PIRNR" id="PIRNR015965"/>
    </source>
</evidence>
<dbReference type="InterPro" id="IPR016643">
    <property type="entry name" value="26S_Psome_Rpn1"/>
</dbReference>
<dbReference type="Pfam" id="PF18051">
    <property type="entry name" value="RPN1_C"/>
    <property type="match status" value="1"/>
</dbReference>
<keyword evidence="9" id="KW-1185">Reference proteome</keyword>
<comment type="subunit">
    <text evidence="4">Component of the 19S regulatory particle (RP/PA700) base subcomplex of the 26S proteasome. The 26S proteasome is composed of a core protease (CP), known as the 20S proteasome, capped at one or both ends by the 19S regulatory particle (RP/PA700). The RP/PA700 complex is composed of at least 17 different subunits in two subcomplexes, the base and the lid, which form the portions proximal and distal to the 20S proteolytic core, respectively.</text>
</comment>
<dbReference type="GO" id="GO:0043161">
    <property type="term" value="P:proteasome-mediated ubiquitin-dependent protein catabolic process"/>
    <property type="evidence" value="ECO:0007669"/>
    <property type="project" value="TreeGrafter"/>
</dbReference>
<dbReference type="InterPro" id="IPR040892">
    <property type="entry name" value="RPN1_N"/>
</dbReference>
<dbReference type="Pfam" id="PF17781">
    <property type="entry name" value="RPN1_RPN2_N"/>
    <property type="match status" value="1"/>
</dbReference>
<feature type="domain" description="26S proteasome non-ATPase regulatory subunit RPN1 C-terminal" evidence="7">
    <location>
        <begin position="891"/>
        <end position="944"/>
    </location>
</feature>
<reference evidence="8" key="1">
    <citation type="journal article" date="2018" name="DNA Res.">
        <title>Multiple hybrid de novo genome assembly of finger millet, an orphan allotetraploid crop.</title>
        <authorList>
            <person name="Hatakeyama M."/>
            <person name="Aluri S."/>
            <person name="Balachadran M.T."/>
            <person name="Sivarajan S.R."/>
            <person name="Patrignani A."/>
            <person name="Gruter S."/>
            <person name="Poveda L."/>
            <person name="Shimizu-Inatsugi R."/>
            <person name="Baeten J."/>
            <person name="Francoijs K.J."/>
            <person name="Nataraja K.N."/>
            <person name="Reddy Y.A.N."/>
            <person name="Phadnis S."/>
            <person name="Ravikumar R.L."/>
            <person name="Schlapbach R."/>
            <person name="Sreeman S.M."/>
            <person name="Shimizu K.K."/>
        </authorList>
    </citation>
    <scope>NUCLEOTIDE SEQUENCE</scope>
</reference>
<evidence type="ECO:0000259" key="6">
    <source>
        <dbReference type="Pfam" id="PF17781"/>
    </source>
</evidence>
<dbReference type="EMBL" id="BQKI01000007">
    <property type="protein sequence ID" value="GJM97543.1"/>
    <property type="molecule type" value="Genomic_DNA"/>
</dbReference>
<evidence type="ECO:0000256" key="2">
    <source>
        <dbReference type="ARBA" id="ARBA00022737"/>
    </source>
</evidence>
<proteinExistence type="inferred from homology"/>
<organism evidence="8 9">
    <name type="scientific">Eleusine coracana subsp. coracana</name>
    <dbReference type="NCBI Taxonomy" id="191504"/>
    <lineage>
        <taxon>Eukaryota</taxon>
        <taxon>Viridiplantae</taxon>
        <taxon>Streptophyta</taxon>
        <taxon>Embryophyta</taxon>
        <taxon>Tracheophyta</taxon>
        <taxon>Spermatophyta</taxon>
        <taxon>Magnoliopsida</taxon>
        <taxon>Liliopsida</taxon>
        <taxon>Poales</taxon>
        <taxon>Poaceae</taxon>
        <taxon>PACMAD clade</taxon>
        <taxon>Chloridoideae</taxon>
        <taxon>Cynodonteae</taxon>
        <taxon>Eleusininae</taxon>
        <taxon>Eleusine</taxon>
    </lineage>
</organism>